<evidence type="ECO:0000313" key="17">
    <source>
        <dbReference type="Proteomes" id="UP000234479"/>
    </source>
</evidence>
<dbReference type="SUPFAM" id="SSF55874">
    <property type="entry name" value="ATPase domain of HSP90 chaperone/DNA topoisomerase II/histidine kinase"/>
    <property type="match status" value="1"/>
</dbReference>
<dbReference type="Pfam" id="PF01584">
    <property type="entry name" value="CheW"/>
    <property type="match status" value="1"/>
</dbReference>
<evidence type="ECO:0000256" key="3">
    <source>
        <dbReference type="ARBA" id="ARBA00021495"/>
    </source>
</evidence>
<evidence type="ECO:0000256" key="10">
    <source>
        <dbReference type="ARBA" id="ARBA00023012"/>
    </source>
</evidence>
<feature type="domain" description="CheW-like" evidence="14">
    <location>
        <begin position="622"/>
        <end position="758"/>
    </location>
</feature>
<comment type="catalytic activity">
    <reaction evidence="1">
        <text>ATP + protein L-histidine = ADP + protein N-phospho-L-histidine.</text>
        <dbReference type="EC" id="2.7.13.3"/>
    </reaction>
</comment>
<dbReference type="GO" id="GO:0000155">
    <property type="term" value="F:phosphorelay sensor kinase activity"/>
    <property type="evidence" value="ECO:0007669"/>
    <property type="project" value="InterPro"/>
</dbReference>
<dbReference type="InterPro" id="IPR003594">
    <property type="entry name" value="HATPase_dom"/>
</dbReference>
<dbReference type="InterPro" id="IPR036641">
    <property type="entry name" value="HPT_dom_sf"/>
</dbReference>
<dbReference type="SUPFAM" id="SSF50341">
    <property type="entry name" value="CheW-like"/>
    <property type="match status" value="1"/>
</dbReference>
<dbReference type="InterPro" id="IPR036097">
    <property type="entry name" value="HisK_dim/P_sf"/>
</dbReference>
<dbReference type="InterPro" id="IPR004105">
    <property type="entry name" value="CheA-like_dim"/>
</dbReference>
<dbReference type="Pfam" id="PF01627">
    <property type="entry name" value="Hpt"/>
    <property type="match status" value="1"/>
</dbReference>
<dbReference type="Pfam" id="PF02895">
    <property type="entry name" value="H-kinase_dim"/>
    <property type="match status" value="1"/>
</dbReference>
<dbReference type="InterPro" id="IPR051315">
    <property type="entry name" value="Bact_Chemotaxis_CheA"/>
</dbReference>
<dbReference type="InterPro" id="IPR004358">
    <property type="entry name" value="Sig_transdc_His_kin-like_C"/>
</dbReference>
<dbReference type="Pfam" id="PF02518">
    <property type="entry name" value="HATPase_c"/>
    <property type="match status" value="1"/>
</dbReference>
<dbReference type="CDD" id="cd00731">
    <property type="entry name" value="CheA_reg"/>
    <property type="match status" value="1"/>
</dbReference>
<dbReference type="PRINTS" id="PR00344">
    <property type="entry name" value="BCTRLSENSOR"/>
</dbReference>
<reference evidence="16 17" key="1">
    <citation type="submission" date="2017-12" db="EMBL/GenBank/DDBJ databases">
        <title>The genome sequence of Caulobacter sp. 410.</title>
        <authorList>
            <person name="Gao J."/>
            <person name="Mao X."/>
            <person name="Sun J."/>
        </authorList>
    </citation>
    <scope>NUCLEOTIDE SEQUENCE [LARGE SCALE GENOMIC DNA]</scope>
    <source>
        <strain evidence="16 17">410</strain>
    </source>
</reference>
<dbReference type="Gene3D" id="3.30.565.10">
    <property type="entry name" value="Histidine kinase-like ATPase, C-terminal domain"/>
    <property type="match status" value="1"/>
</dbReference>
<feature type="domain" description="HPt" evidence="15">
    <location>
        <begin position="1"/>
        <end position="104"/>
    </location>
</feature>
<dbReference type="Proteomes" id="UP000234479">
    <property type="component" value="Unassembled WGS sequence"/>
</dbReference>
<dbReference type="Gene3D" id="2.30.30.40">
    <property type="entry name" value="SH3 Domains"/>
    <property type="match status" value="1"/>
</dbReference>
<dbReference type="SMART" id="SM00260">
    <property type="entry name" value="CheW"/>
    <property type="match status" value="1"/>
</dbReference>
<dbReference type="InterPro" id="IPR036890">
    <property type="entry name" value="HATPase_C_sf"/>
</dbReference>
<dbReference type="OrthoDB" id="9803176at2"/>
<dbReference type="GO" id="GO:0006935">
    <property type="term" value="P:chemotaxis"/>
    <property type="evidence" value="ECO:0007669"/>
    <property type="project" value="UniProtKB-KW"/>
</dbReference>
<dbReference type="Gene3D" id="1.20.120.160">
    <property type="entry name" value="HPT domain"/>
    <property type="match status" value="1"/>
</dbReference>
<dbReference type="SUPFAM" id="SSF47226">
    <property type="entry name" value="Histidine-containing phosphotransfer domain, HPT domain"/>
    <property type="match status" value="1"/>
</dbReference>
<dbReference type="PROSITE" id="PS50109">
    <property type="entry name" value="HIS_KIN"/>
    <property type="match status" value="1"/>
</dbReference>
<evidence type="ECO:0000259" key="14">
    <source>
        <dbReference type="PROSITE" id="PS50851"/>
    </source>
</evidence>
<keyword evidence="4" id="KW-0145">Chemotaxis</keyword>
<dbReference type="EC" id="2.7.13.3" evidence="2"/>
<feature type="modified residue" description="Phosphohistidine" evidence="12">
    <location>
        <position position="47"/>
    </location>
</feature>
<keyword evidence="5 12" id="KW-0597">Phosphoprotein</keyword>
<keyword evidence="6" id="KW-0808">Transferase</keyword>
<dbReference type="InterPro" id="IPR008207">
    <property type="entry name" value="Sig_transdc_His_kin_Hpt_dom"/>
</dbReference>
<dbReference type="AlphaFoldDB" id="A0A2N5CYP4"/>
<keyword evidence="7" id="KW-0547">Nucleotide-binding</keyword>
<organism evidence="16 17">
    <name type="scientific">Caulobacter zeae</name>
    <dbReference type="NCBI Taxonomy" id="2055137"/>
    <lineage>
        <taxon>Bacteria</taxon>
        <taxon>Pseudomonadati</taxon>
        <taxon>Pseudomonadota</taxon>
        <taxon>Alphaproteobacteria</taxon>
        <taxon>Caulobacterales</taxon>
        <taxon>Caulobacteraceae</taxon>
        <taxon>Caulobacter</taxon>
    </lineage>
</organism>
<dbReference type="InterPro" id="IPR037006">
    <property type="entry name" value="CheA-like_homodim_sf"/>
</dbReference>
<dbReference type="PANTHER" id="PTHR43395">
    <property type="entry name" value="SENSOR HISTIDINE KINASE CHEA"/>
    <property type="match status" value="1"/>
</dbReference>
<evidence type="ECO:0000259" key="15">
    <source>
        <dbReference type="PROSITE" id="PS50894"/>
    </source>
</evidence>
<dbReference type="RefSeq" id="WP_101720633.1">
    <property type="nucleotide sequence ID" value="NZ_PJRS01000049.1"/>
</dbReference>
<keyword evidence="9" id="KW-0067">ATP-binding</keyword>
<dbReference type="PROSITE" id="PS50894">
    <property type="entry name" value="HPT"/>
    <property type="match status" value="1"/>
</dbReference>
<evidence type="ECO:0000256" key="4">
    <source>
        <dbReference type="ARBA" id="ARBA00022500"/>
    </source>
</evidence>
<comment type="caution">
    <text evidence="16">The sequence shown here is derived from an EMBL/GenBank/DDBJ whole genome shotgun (WGS) entry which is preliminary data.</text>
</comment>
<comment type="function">
    <text evidence="11">Involved in the transmission of sensory signals from the chemoreceptors to the flagellar motors. CheA is autophosphorylated; it can transfer its phosphate group to either CheB or CheY.</text>
</comment>
<evidence type="ECO:0000256" key="12">
    <source>
        <dbReference type="PROSITE-ProRule" id="PRU00110"/>
    </source>
</evidence>
<evidence type="ECO:0000256" key="8">
    <source>
        <dbReference type="ARBA" id="ARBA00022777"/>
    </source>
</evidence>
<dbReference type="InterPro" id="IPR002545">
    <property type="entry name" value="CheW-lke_dom"/>
</dbReference>
<dbReference type="PANTHER" id="PTHR43395:SF10">
    <property type="entry name" value="CHEMOTAXIS PROTEIN CHEA"/>
    <property type="match status" value="1"/>
</dbReference>
<evidence type="ECO:0000256" key="6">
    <source>
        <dbReference type="ARBA" id="ARBA00022679"/>
    </source>
</evidence>
<dbReference type="SMART" id="SM00073">
    <property type="entry name" value="HPT"/>
    <property type="match status" value="1"/>
</dbReference>
<evidence type="ECO:0000256" key="7">
    <source>
        <dbReference type="ARBA" id="ARBA00022741"/>
    </source>
</evidence>
<keyword evidence="17" id="KW-1185">Reference proteome</keyword>
<dbReference type="GO" id="GO:0005737">
    <property type="term" value="C:cytoplasm"/>
    <property type="evidence" value="ECO:0007669"/>
    <property type="project" value="InterPro"/>
</dbReference>
<evidence type="ECO:0000256" key="2">
    <source>
        <dbReference type="ARBA" id="ARBA00012438"/>
    </source>
</evidence>
<dbReference type="PROSITE" id="PS50851">
    <property type="entry name" value="CHEW"/>
    <property type="match status" value="1"/>
</dbReference>
<dbReference type="GO" id="GO:0005524">
    <property type="term" value="F:ATP binding"/>
    <property type="evidence" value="ECO:0007669"/>
    <property type="project" value="UniProtKB-KW"/>
</dbReference>
<dbReference type="FunFam" id="2.30.30.40:FF:000048">
    <property type="entry name" value="Chemotaxis protein CheA, putative"/>
    <property type="match status" value="1"/>
</dbReference>
<dbReference type="SMART" id="SM00387">
    <property type="entry name" value="HATPase_c"/>
    <property type="match status" value="1"/>
</dbReference>
<keyword evidence="10" id="KW-0902">Two-component regulatory system</keyword>
<protein>
    <recommendedName>
        <fullName evidence="3">Chemotaxis protein CheA</fullName>
        <ecNumber evidence="2">2.7.13.3</ecNumber>
    </recommendedName>
</protein>
<dbReference type="CDD" id="cd16916">
    <property type="entry name" value="HATPase_CheA-like"/>
    <property type="match status" value="1"/>
</dbReference>
<dbReference type="FunFam" id="3.30.565.10:FF:000016">
    <property type="entry name" value="Chemotaxis protein CheA, putative"/>
    <property type="match status" value="1"/>
</dbReference>
<evidence type="ECO:0000256" key="1">
    <source>
        <dbReference type="ARBA" id="ARBA00000085"/>
    </source>
</evidence>
<dbReference type="EMBL" id="PJRS01000049">
    <property type="protein sequence ID" value="PLR18922.1"/>
    <property type="molecule type" value="Genomic_DNA"/>
</dbReference>
<sequence length="772" mass="80921">MDELEAIKVTFFQECEELLADLEGGLLAMQDGNDDGDTVNAVFRAVHSIKGGAGAFGLEPLVRFAHVFETLLDAVRSNEVPATPDLVVTLLRASDVLADHVSSARGLGVVDEAVSAAMAAELKACTDPNAAPAPVAAPVVEAVAFEAAPVAAAPAETLIGADDALDDDDLGFDFQPMTITIDEQAADVAAAAGNVWTVSIRPKSDLYRKANETALLLRELARLGPIEATLDASAIPPLDMLDAEAAYATWTVRLETEEDETAIREVFEFVDGDCDLEITRGEGLAPDAALAALLAGEAPAPVAAPAAPEPVIVAEAPAPVVIEAAPEPVAVAPVVEAAPAPVAAPVAPAAPVAAAPAAAKTQQIDVPGPGQSVIRVDPERIDRLIDLVGELVINQAMLAQRVGEYGIAPSSNLAMGLDELEQLTREIQDSVMAIRAQPVKSVFQRMPRLVREVASMTGKQARLVMDGENTEVDKTVIERLSDPITHMLRNAIDHGLESPEERKAAGKNPEGVVKLAALHRSGRIVIEVSDDGKGINRERVHSIAIKKGLISPELQLTDEEIDNLIFLPGFSTADKISDVSGRGVGMDVVKRSVQALGGRISITSRPGQGSTFTLSLPLTLAVLDGMVVDVAGETLVVPLAAIVESLRPKPEEVRPLGPVGSVLAVRDSFVPLIDVGLTLGYRDSSPPPTEGVVLLVEGEDGSRAALVADAIHGQRQVVIKSLEQNYQQVDGVAAATILGDGRVALILDVDAVISLRRREPPRPAEPTLIAAE</sequence>
<dbReference type="CDD" id="cd00088">
    <property type="entry name" value="HPT"/>
    <property type="match status" value="1"/>
</dbReference>
<evidence type="ECO:0000256" key="9">
    <source>
        <dbReference type="ARBA" id="ARBA00022840"/>
    </source>
</evidence>
<evidence type="ECO:0000256" key="5">
    <source>
        <dbReference type="ARBA" id="ARBA00022553"/>
    </source>
</evidence>
<proteinExistence type="predicted"/>
<dbReference type="InterPro" id="IPR036061">
    <property type="entry name" value="CheW-like_dom_sf"/>
</dbReference>
<dbReference type="Gene3D" id="1.10.287.560">
    <property type="entry name" value="Histidine kinase CheA-like, homodimeric domain"/>
    <property type="match status" value="1"/>
</dbReference>
<keyword evidence="8" id="KW-0418">Kinase</keyword>
<evidence type="ECO:0000313" key="16">
    <source>
        <dbReference type="EMBL" id="PLR18922.1"/>
    </source>
</evidence>
<feature type="domain" description="Histidine kinase" evidence="13">
    <location>
        <begin position="417"/>
        <end position="620"/>
    </location>
</feature>
<dbReference type="InterPro" id="IPR005467">
    <property type="entry name" value="His_kinase_dom"/>
</dbReference>
<gene>
    <name evidence="16" type="ORF">SGCZBJ_25150</name>
</gene>
<accession>A0A2N5CYP4</accession>
<name>A0A2N5CYP4_9CAUL</name>
<evidence type="ECO:0000259" key="13">
    <source>
        <dbReference type="PROSITE" id="PS50109"/>
    </source>
</evidence>
<dbReference type="SUPFAM" id="SSF47384">
    <property type="entry name" value="Homodimeric domain of signal transducing histidine kinase"/>
    <property type="match status" value="1"/>
</dbReference>
<dbReference type="SMART" id="SM01231">
    <property type="entry name" value="H-kinase_dim"/>
    <property type="match status" value="1"/>
</dbReference>
<evidence type="ECO:0000256" key="11">
    <source>
        <dbReference type="ARBA" id="ARBA00035100"/>
    </source>
</evidence>